<dbReference type="SMART" id="SM00354">
    <property type="entry name" value="HTH_LACI"/>
    <property type="match status" value="1"/>
</dbReference>
<dbReference type="PROSITE" id="PS50932">
    <property type="entry name" value="HTH_LACI_2"/>
    <property type="match status" value="1"/>
</dbReference>
<evidence type="ECO:0000256" key="3">
    <source>
        <dbReference type="ARBA" id="ARBA00023125"/>
    </source>
</evidence>
<sequence>MAVDPNAAPKPATIYEVARRAGVSHQTVSRYLRNMGPFRPGTKERVEQAIRELNYRPNAAARTMRTRRTGILTVILPSQVNAFPTSTLAAAAEVAHECGYYMEISVLEGSAQDRARHATELIQSGRVEGVLSLSALPGMAERPQGPDAAALTILDHFDDNLRGIGPLTDASIMREIVKTLADLGHQHLLHIAGPRDWTSACARHRVFEEAVREFGLISEGVVGGGWAPEVGYQAVSELDPRSPVTAVIAANDYVAMGAMRAAYDRGWQVPARLSITGWDDLDTGRYATPSLSTVAVDREGQGRQAMRRLIALVRGEEPPSPEPLVNRLILRESTGPRLHELPGRT</sequence>
<evidence type="ECO:0000256" key="4">
    <source>
        <dbReference type="ARBA" id="ARBA00023163"/>
    </source>
</evidence>
<evidence type="ECO:0000259" key="5">
    <source>
        <dbReference type="PROSITE" id="PS50932"/>
    </source>
</evidence>
<evidence type="ECO:0000313" key="7">
    <source>
        <dbReference type="Proteomes" id="UP001500368"/>
    </source>
</evidence>
<evidence type="ECO:0000313" key="6">
    <source>
        <dbReference type="EMBL" id="GAA4913201.1"/>
    </source>
</evidence>
<keyword evidence="7" id="KW-1185">Reference proteome</keyword>
<dbReference type="Gene3D" id="1.10.260.40">
    <property type="entry name" value="lambda repressor-like DNA-binding domains"/>
    <property type="match status" value="1"/>
</dbReference>
<feature type="domain" description="HTH lacI-type" evidence="5">
    <location>
        <begin position="12"/>
        <end position="66"/>
    </location>
</feature>
<accession>A0ABP9FRN5</accession>
<name>A0ABP9FRN5_9MICC</name>
<dbReference type="PROSITE" id="PS00356">
    <property type="entry name" value="HTH_LACI_1"/>
    <property type="match status" value="1"/>
</dbReference>
<dbReference type="SUPFAM" id="SSF47413">
    <property type="entry name" value="lambda repressor-like DNA-binding domains"/>
    <property type="match status" value="1"/>
</dbReference>
<proteinExistence type="predicted"/>
<dbReference type="InterPro" id="IPR028082">
    <property type="entry name" value="Peripla_BP_I"/>
</dbReference>
<dbReference type="PANTHER" id="PTHR30146">
    <property type="entry name" value="LACI-RELATED TRANSCRIPTIONAL REPRESSOR"/>
    <property type="match status" value="1"/>
</dbReference>
<dbReference type="CDD" id="cd01392">
    <property type="entry name" value="HTH_LacI"/>
    <property type="match status" value="1"/>
</dbReference>
<keyword evidence="2" id="KW-0805">Transcription regulation</keyword>
<dbReference type="Pfam" id="PF00356">
    <property type="entry name" value="LacI"/>
    <property type="match status" value="1"/>
</dbReference>
<dbReference type="GO" id="GO:0003677">
    <property type="term" value="F:DNA binding"/>
    <property type="evidence" value="ECO:0007669"/>
    <property type="project" value="UniProtKB-KW"/>
</dbReference>
<keyword evidence="3 6" id="KW-0238">DNA-binding</keyword>
<dbReference type="SUPFAM" id="SSF53822">
    <property type="entry name" value="Periplasmic binding protein-like I"/>
    <property type="match status" value="1"/>
</dbReference>
<reference evidence="7" key="1">
    <citation type="journal article" date="2019" name="Int. J. Syst. Evol. Microbiol.">
        <title>The Global Catalogue of Microorganisms (GCM) 10K type strain sequencing project: providing services to taxonomists for standard genome sequencing and annotation.</title>
        <authorList>
            <consortium name="The Broad Institute Genomics Platform"/>
            <consortium name="The Broad Institute Genome Sequencing Center for Infectious Disease"/>
            <person name="Wu L."/>
            <person name="Ma J."/>
        </authorList>
    </citation>
    <scope>NUCLEOTIDE SEQUENCE [LARGE SCALE GENOMIC DNA]</scope>
    <source>
        <strain evidence="7">JCM 19129</strain>
    </source>
</reference>
<dbReference type="PANTHER" id="PTHR30146:SF148">
    <property type="entry name" value="HTH-TYPE TRANSCRIPTIONAL REPRESSOR PURR-RELATED"/>
    <property type="match status" value="1"/>
</dbReference>
<evidence type="ECO:0000256" key="1">
    <source>
        <dbReference type="ARBA" id="ARBA00022491"/>
    </source>
</evidence>
<dbReference type="EMBL" id="BAABLW010000002">
    <property type="protein sequence ID" value="GAA4913201.1"/>
    <property type="molecule type" value="Genomic_DNA"/>
</dbReference>
<evidence type="ECO:0000256" key="2">
    <source>
        <dbReference type="ARBA" id="ARBA00023015"/>
    </source>
</evidence>
<organism evidence="6 7">
    <name type="scientific">Nesterenkonia rhizosphaerae</name>
    <dbReference type="NCBI Taxonomy" id="1348272"/>
    <lineage>
        <taxon>Bacteria</taxon>
        <taxon>Bacillati</taxon>
        <taxon>Actinomycetota</taxon>
        <taxon>Actinomycetes</taxon>
        <taxon>Micrococcales</taxon>
        <taxon>Micrococcaceae</taxon>
        <taxon>Nesterenkonia</taxon>
    </lineage>
</organism>
<comment type="caution">
    <text evidence="6">The sequence shown here is derived from an EMBL/GenBank/DDBJ whole genome shotgun (WGS) entry which is preliminary data.</text>
</comment>
<dbReference type="InterPro" id="IPR000843">
    <property type="entry name" value="HTH_LacI"/>
</dbReference>
<dbReference type="Gene3D" id="3.40.50.2300">
    <property type="match status" value="2"/>
</dbReference>
<gene>
    <name evidence="6" type="ORF">GCM10025790_04900</name>
</gene>
<dbReference type="Proteomes" id="UP001500368">
    <property type="component" value="Unassembled WGS sequence"/>
</dbReference>
<keyword evidence="1" id="KW-0678">Repressor</keyword>
<protein>
    <submittedName>
        <fullName evidence="6">LacI family DNA-binding transcriptional regulator</fullName>
    </submittedName>
</protein>
<dbReference type="RefSeq" id="WP_345476501.1">
    <property type="nucleotide sequence ID" value="NZ_BAABLW010000002.1"/>
</dbReference>
<dbReference type="InterPro" id="IPR010982">
    <property type="entry name" value="Lambda_DNA-bd_dom_sf"/>
</dbReference>
<dbReference type="InterPro" id="IPR046335">
    <property type="entry name" value="LacI/GalR-like_sensor"/>
</dbReference>
<keyword evidence="4" id="KW-0804">Transcription</keyword>
<dbReference type="Pfam" id="PF13377">
    <property type="entry name" value="Peripla_BP_3"/>
    <property type="match status" value="1"/>
</dbReference>